<proteinExistence type="predicted"/>
<feature type="region of interest" description="Disordered" evidence="1">
    <location>
        <begin position="1"/>
        <end position="30"/>
    </location>
</feature>
<feature type="region of interest" description="Disordered" evidence="1">
    <location>
        <begin position="51"/>
        <end position="120"/>
    </location>
</feature>
<comment type="caution">
    <text evidence="2">The sequence shown here is derived from an EMBL/GenBank/DDBJ whole genome shotgun (WGS) entry which is preliminary data.</text>
</comment>
<organism evidence="2 3">
    <name type="scientific">Conger conger</name>
    <name type="common">Conger eel</name>
    <name type="synonym">Muraena conger</name>
    <dbReference type="NCBI Taxonomy" id="82655"/>
    <lineage>
        <taxon>Eukaryota</taxon>
        <taxon>Metazoa</taxon>
        <taxon>Chordata</taxon>
        <taxon>Craniata</taxon>
        <taxon>Vertebrata</taxon>
        <taxon>Euteleostomi</taxon>
        <taxon>Actinopterygii</taxon>
        <taxon>Neopterygii</taxon>
        <taxon>Teleostei</taxon>
        <taxon>Anguilliformes</taxon>
        <taxon>Congridae</taxon>
        <taxon>Conger</taxon>
    </lineage>
</organism>
<evidence type="ECO:0000313" key="2">
    <source>
        <dbReference type="EMBL" id="KAJ8274828.1"/>
    </source>
</evidence>
<feature type="compositionally biased region" description="Pro residues" evidence="1">
    <location>
        <begin position="1"/>
        <end position="10"/>
    </location>
</feature>
<gene>
    <name evidence="2" type="ORF">COCON_G00094530</name>
</gene>
<sequence>MIPPSPPEFPTPRFSAMRPSGVPSSPRSCSHPGRALWMWWALTAVGCFTGPARSSSPEHVPGTPPSSQASLSHPGLHGQGVRLPPLGLSVYRSPASLRGGHGESAPACLPAHPEMQRGGG</sequence>
<dbReference type="OrthoDB" id="10620446at2759"/>
<protein>
    <submittedName>
        <fullName evidence="2">Uncharacterized protein</fullName>
    </submittedName>
</protein>
<dbReference type="Proteomes" id="UP001152803">
    <property type="component" value="Unassembled WGS sequence"/>
</dbReference>
<accession>A0A9Q1DLN6</accession>
<evidence type="ECO:0000313" key="3">
    <source>
        <dbReference type="Proteomes" id="UP001152803"/>
    </source>
</evidence>
<evidence type="ECO:0000256" key="1">
    <source>
        <dbReference type="SAM" id="MobiDB-lite"/>
    </source>
</evidence>
<dbReference type="AlphaFoldDB" id="A0A9Q1DLN6"/>
<name>A0A9Q1DLN6_CONCO</name>
<dbReference type="EMBL" id="JAFJMO010000006">
    <property type="protein sequence ID" value="KAJ8274828.1"/>
    <property type="molecule type" value="Genomic_DNA"/>
</dbReference>
<reference evidence="2" key="1">
    <citation type="journal article" date="2023" name="Science">
        <title>Genome structures resolve the early diversification of teleost fishes.</title>
        <authorList>
            <person name="Parey E."/>
            <person name="Louis A."/>
            <person name="Montfort J."/>
            <person name="Bouchez O."/>
            <person name="Roques C."/>
            <person name="Iampietro C."/>
            <person name="Lluch J."/>
            <person name="Castinel A."/>
            <person name="Donnadieu C."/>
            <person name="Desvignes T."/>
            <person name="Floi Bucao C."/>
            <person name="Jouanno E."/>
            <person name="Wen M."/>
            <person name="Mejri S."/>
            <person name="Dirks R."/>
            <person name="Jansen H."/>
            <person name="Henkel C."/>
            <person name="Chen W.J."/>
            <person name="Zahm M."/>
            <person name="Cabau C."/>
            <person name="Klopp C."/>
            <person name="Thompson A.W."/>
            <person name="Robinson-Rechavi M."/>
            <person name="Braasch I."/>
            <person name="Lecointre G."/>
            <person name="Bobe J."/>
            <person name="Postlethwait J.H."/>
            <person name="Berthelot C."/>
            <person name="Roest Crollius H."/>
            <person name="Guiguen Y."/>
        </authorList>
    </citation>
    <scope>NUCLEOTIDE SEQUENCE</scope>
    <source>
        <strain evidence="2">Concon-B</strain>
    </source>
</reference>
<keyword evidence="3" id="KW-1185">Reference proteome</keyword>